<dbReference type="EMBL" id="AP028913">
    <property type="protein sequence ID" value="BES94631.1"/>
    <property type="molecule type" value="Genomic_DNA"/>
</dbReference>
<evidence type="ECO:0000313" key="1">
    <source>
        <dbReference type="EMBL" id="BES94631.1"/>
    </source>
</evidence>
<accession>A0ABN7AR02</accession>
<sequence length="67" mass="7662">MRRSFYGCQRMRETECEPILPECEELGRFRSNGVSHESRGMNMIEIQEMSDNAAGAGKRSLTPEDVH</sequence>
<protein>
    <submittedName>
        <fullName evidence="1">Uncharacterized protein</fullName>
    </submittedName>
</protein>
<keyword evidence="2" id="KW-1185">Reference proteome</keyword>
<reference evidence="1 2" key="1">
    <citation type="submission" date="2023-09" db="EMBL/GenBank/DDBJ databases">
        <title>Nesidiocoris tenuis whole genome shotgun sequence.</title>
        <authorList>
            <person name="Shibata T."/>
            <person name="Shimoda M."/>
            <person name="Kobayashi T."/>
            <person name="Uehara T."/>
        </authorList>
    </citation>
    <scope>NUCLEOTIDE SEQUENCE [LARGE SCALE GENOMIC DNA]</scope>
    <source>
        <strain evidence="1 2">Japan</strain>
    </source>
</reference>
<organism evidence="1 2">
    <name type="scientific">Nesidiocoris tenuis</name>
    <dbReference type="NCBI Taxonomy" id="355587"/>
    <lineage>
        <taxon>Eukaryota</taxon>
        <taxon>Metazoa</taxon>
        <taxon>Ecdysozoa</taxon>
        <taxon>Arthropoda</taxon>
        <taxon>Hexapoda</taxon>
        <taxon>Insecta</taxon>
        <taxon>Pterygota</taxon>
        <taxon>Neoptera</taxon>
        <taxon>Paraneoptera</taxon>
        <taxon>Hemiptera</taxon>
        <taxon>Heteroptera</taxon>
        <taxon>Panheteroptera</taxon>
        <taxon>Cimicomorpha</taxon>
        <taxon>Miridae</taxon>
        <taxon>Dicyphina</taxon>
        <taxon>Nesidiocoris</taxon>
    </lineage>
</organism>
<dbReference type="Proteomes" id="UP001307889">
    <property type="component" value="Chromosome 5"/>
</dbReference>
<evidence type="ECO:0000313" key="2">
    <source>
        <dbReference type="Proteomes" id="UP001307889"/>
    </source>
</evidence>
<name>A0ABN7AR02_9HEMI</name>
<proteinExistence type="predicted"/>
<gene>
    <name evidence="1" type="ORF">NTJ_07440</name>
</gene>